<comment type="caution">
    <text evidence="2">The sequence shown here is derived from an EMBL/GenBank/DDBJ whole genome shotgun (WGS) entry which is preliminary data.</text>
</comment>
<organism evidence="2 3">
    <name type="scientific">Leptospira interrogans serovar Manilae</name>
    <dbReference type="NCBI Taxonomy" id="214675"/>
    <lineage>
        <taxon>Bacteria</taxon>
        <taxon>Pseudomonadati</taxon>
        <taxon>Spirochaetota</taxon>
        <taxon>Spirochaetia</taxon>
        <taxon>Leptospirales</taxon>
        <taxon>Leptospiraceae</taxon>
        <taxon>Leptospira</taxon>
    </lineage>
</organism>
<gene>
    <name evidence="2" type="ORF">LMANV2_60095</name>
</gene>
<name>A0AAQ1P198_LEPIR</name>
<evidence type="ECO:0000313" key="3">
    <source>
        <dbReference type="Proteomes" id="UP000234460"/>
    </source>
</evidence>
<feature type="transmembrane region" description="Helical" evidence="1">
    <location>
        <begin position="20"/>
        <end position="42"/>
    </location>
</feature>
<keyword evidence="1" id="KW-0472">Membrane</keyword>
<sequence>MKNFEAVSFDIFTGLYKIEYFIFLFRKTLLYYNGVLVLYYIILNNSFPKP</sequence>
<reference evidence="2 3" key="1">
    <citation type="submission" date="2017-11" db="EMBL/GenBank/DDBJ databases">
        <authorList>
            <person name="Lechat P."/>
        </authorList>
    </citation>
    <scope>NUCLEOTIDE SEQUENCE [LARGE SCALE GENOMIC DNA]</scope>
    <source>
        <strain evidence="2">L495</strain>
    </source>
</reference>
<dbReference type="Proteomes" id="UP000234460">
    <property type="component" value="Chromosome LMANV2"/>
</dbReference>
<protein>
    <submittedName>
        <fullName evidence="2">Uncharacterized protein</fullName>
    </submittedName>
</protein>
<evidence type="ECO:0000313" key="2">
    <source>
        <dbReference type="EMBL" id="SOR63074.1"/>
    </source>
</evidence>
<accession>A0AAQ1P198</accession>
<keyword evidence="1" id="KW-0812">Transmembrane</keyword>
<dbReference type="AlphaFoldDB" id="A0AAQ1P198"/>
<evidence type="ECO:0000256" key="1">
    <source>
        <dbReference type="SAM" id="Phobius"/>
    </source>
</evidence>
<dbReference type="EMBL" id="OEJX01000056">
    <property type="protein sequence ID" value="SOR63074.1"/>
    <property type="molecule type" value="Genomic_DNA"/>
</dbReference>
<proteinExistence type="predicted"/>
<keyword evidence="1" id="KW-1133">Transmembrane helix</keyword>